<comment type="catalytic activity">
    <reaction evidence="1">
        <text>Hydrolyzes the link between N-acetylmuramoyl residues and L-amino acid residues in certain cell-wall glycopeptides.</text>
        <dbReference type="EC" id="3.5.1.28"/>
    </reaction>
</comment>
<feature type="domain" description="MurNAc-LAA" evidence="4">
    <location>
        <begin position="238"/>
        <end position="393"/>
    </location>
</feature>
<dbReference type="SUPFAM" id="SSF53187">
    <property type="entry name" value="Zn-dependent exopeptidases"/>
    <property type="match status" value="1"/>
</dbReference>
<evidence type="ECO:0000259" key="4">
    <source>
        <dbReference type="SMART" id="SM00646"/>
    </source>
</evidence>
<evidence type="ECO:0000256" key="1">
    <source>
        <dbReference type="ARBA" id="ARBA00001561"/>
    </source>
</evidence>
<dbReference type="Gene3D" id="3.40.630.40">
    <property type="entry name" value="Zn-dependent exopeptidases"/>
    <property type="match status" value="1"/>
</dbReference>
<proteinExistence type="predicted"/>
<dbReference type="SMART" id="SM00646">
    <property type="entry name" value="Ami_3"/>
    <property type="match status" value="1"/>
</dbReference>
<gene>
    <name evidence="5" type="ORF">FGK64_01690</name>
</gene>
<dbReference type="Proteomes" id="UP001191082">
    <property type="component" value="Unassembled WGS sequence"/>
</dbReference>
<dbReference type="InterPro" id="IPR050695">
    <property type="entry name" value="N-acetylmuramoyl_amidase_3"/>
</dbReference>
<dbReference type="Pfam" id="PF11741">
    <property type="entry name" value="AMIN"/>
    <property type="match status" value="1"/>
</dbReference>
<evidence type="ECO:0000256" key="2">
    <source>
        <dbReference type="ARBA" id="ARBA00011901"/>
    </source>
</evidence>
<organism evidence="5 6">
    <name type="scientific">Arenibacterium halophilum</name>
    <dbReference type="NCBI Taxonomy" id="2583821"/>
    <lineage>
        <taxon>Bacteria</taxon>
        <taxon>Pseudomonadati</taxon>
        <taxon>Pseudomonadota</taxon>
        <taxon>Alphaproteobacteria</taxon>
        <taxon>Rhodobacterales</taxon>
        <taxon>Paracoccaceae</taxon>
        <taxon>Arenibacterium</taxon>
    </lineage>
</organism>
<keyword evidence="6" id="KW-1185">Reference proteome</keyword>
<dbReference type="CDD" id="cd02696">
    <property type="entry name" value="MurNAc-LAA"/>
    <property type="match status" value="1"/>
</dbReference>
<sequence>MNAGRAMWGLVAWVLLALPVAAQGFSALARIDPAASQITEAADGGVQIDLGLQIGVPFRIFTLDEPRRLVMDFREVDWTGLTAADLVQTDRVSSVQYGAYVPGWSRMVAELAAPMQVSTAVMAIDPESAAARLTVALRPVSAQEFAASAGAPHDPQWDLPAPQQVAPARDRDPDAPLVVVLDPGHGGIDPGAEVEDLEEKDLMLRFARELREVLLRSGGFQVVLTRDDDHFVSLERRVSMAHQNGADVFISLHADSLAEGQAHGATVHVLSREASDAASAKLAERHDREDLLSGVDLSNADDQVTDILLDLARQETQPRTEALARSVVDAIAASGGPMNRRPLRRASFSVLKAADIPSILIEIGFMSSPRDLTNLRDPDWRLRMAQAIRAGLDNWRRDDRARKPLVRR</sequence>
<evidence type="ECO:0000256" key="3">
    <source>
        <dbReference type="ARBA" id="ARBA00022801"/>
    </source>
</evidence>
<comment type="caution">
    <text evidence="5">The sequence shown here is derived from an EMBL/GenBank/DDBJ whole genome shotgun (WGS) entry which is preliminary data.</text>
</comment>
<evidence type="ECO:0000313" key="5">
    <source>
        <dbReference type="EMBL" id="TMV15686.1"/>
    </source>
</evidence>
<dbReference type="EC" id="3.5.1.28" evidence="2"/>
<dbReference type="PANTHER" id="PTHR30404">
    <property type="entry name" value="N-ACETYLMURAMOYL-L-ALANINE AMIDASE"/>
    <property type="match status" value="1"/>
</dbReference>
<evidence type="ECO:0000313" key="6">
    <source>
        <dbReference type="Proteomes" id="UP001191082"/>
    </source>
</evidence>
<name>A0ABY2XGE8_9RHOB</name>
<dbReference type="Pfam" id="PF01520">
    <property type="entry name" value="Amidase_3"/>
    <property type="match status" value="1"/>
</dbReference>
<dbReference type="InterPro" id="IPR002508">
    <property type="entry name" value="MurNAc-LAA_cat"/>
</dbReference>
<protein>
    <recommendedName>
        <fullName evidence="2">N-acetylmuramoyl-L-alanine amidase</fullName>
        <ecNumber evidence="2">3.5.1.28</ecNumber>
    </recommendedName>
</protein>
<reference evidence="5 6" key="1">
    <citation type="submission" date="2019-05" db="EMBL/GenBank/DDBJ databases">
        <title>Marivita sp. nov. isolated from sea sediment.</title>
        <authorList>
            <person name="Kim W."/>
        </authorList>
    </citation>
    <scope>NUCLEOTIDE SEQUENCE [LARGE SCALE GENOMIC DNA]</scope>
    <source>
        <strain evidence="5 6">CAU 1492</strain>
    </source>
</reference>
<dbReference type="Gene3D" id="2.60.40.3500">
    <property type="match status" value="1"/>
</dbReference>
<keyword evidence="3" id="KW-0378">Hydrolase</keyword>
<dbReference type="PANTHER" id="PTHR30404:SF0">
    <property type="entry name" value="N-ACETYLMURAMOYL-L-ALANINE AMIDASE AMIC"/>
    <property type="match status" value="1"/>
</dbReference>
<accession>A0ABY2XGE8</accession>
<dbReference type="EMBL" id="VCPC01000001">
    <property type="protein sequence ID" value="TMV15686.1"/>
    <property type="molecule type" value="Genomic_DNA"/>
</dbReference>
<dbReference type="InterPro" id="IPR021731">
    <property type="entry name" value="AMIN_dom"/>
</dbReference>